<dbReference type="InterPro" id="IPR050091">
    <property type="entry name" value="PKS_NRPS_Biosynth_Enz"/>
</dbReference>
<evidence type="ECO:0000256" key="3">
    <source>
        <dbReference type="ARBA" id="ARBA00022450"/>
    </source>
</evidence>
<dbReference type="SMART" id="SM01294">
    <property type="entry name" value="PKS_PP_betabranch"/>
    <property type="match status" value="1"/>
</dbReference>
<dbReference type="InterPro" id="IPR009081">
    <property type="entry name" value="PP-bd_ACP"/>
</dbReference>
<dbReference type="PANTHER" id="PTHR43775:SF37">
    <property type="entry name" value="SI:DKEY-61P9.11"/>
    <property type="match status" value="1"/>
</dbReference>
<dbReference type="InterPro" id="IPR049552">
    <property type="entry name" value="PKS_DH_N"/>
</dbReference>
<dbReference type="InterPro" id="IPR049900">
    <property type="entry name" value="PKS_mFAS_DH"/>
</dbReference>
<keyword evidence="11" id="KW-1185">Reference proteome</keyword>
<dbReference type="CDD" id="cd00833">
    <property type="entry name" value="PKS"/>
    <property type="match status" value="1"/>
</dbReference>
<sequence>MLELNLNESILYEITTESSKDIAIIGIDVRLPMADNIDEFWENLIHKKDCLGDFPYSRKRDVEKYLRYRDQTVRKVHYANGGYLKEIDKFDNDFFKISNKEASLMDPHQRIFLESAWKAIEDSGYGCNKLVGSNTGVYVGFTPRGEYRRFIGEVEPDSLALSEAGNLSSIVASRISYILDLRGPSMIVNTECSSSLVAVHLACRSLRNGECDLAIAGGVRLSFSPIVTDQKLGIESHLGKVCTFDDDSDGAVFGEGSVALILKPLHKAVNDRDHIYAVIKGSAVNQDGASVGITAPNLLAQEDVIVDAWKDANVSPESVTYIEAHGTGTKLGDPIEVNAINRAFQRYTDKKQLCGIGSVKTNIAHLDNVAGIASLVKVVLALKNKKIPPTIHFNKPNRQINFENSAVYINDRLRDWDIEEWPRRAGVSSFGLSGTNCHVILEEAPQKCVHQTNRFFNGIFTVSATKKEVCISIVRAMRDYLRSNSEMDIGDICYTSNTGRGHYNYRIAIITDSSENLLRTLEKICNQGIEHIQDSNIWFGEHYVTSNNKSDLSPNEIYEHQRKELSKEANQYIYEYIQNSGLQLNDKMANMCKLYIQGADLDWEKLFHTGDYNRVSLPTYLFEAKRCWLSIPERSKTRNTSEIQVKGESYDHPLLDQLAIKSMSQDIYLTNFNVSKHWVLKEHNIMGKYLLPGTAYLEMLTELGFVYFKGVVEFRNVIFLNSLVVDESETKEIQTIITKNKDYLMFTIAGKSEVKSGEDWIVYCQGELHEMQSGKFENKFDIHAYRSTCTQEITIQKTRDGLEDGKAFNFGPRWTDVTKAIYVGEEEVFAELELPRVFSGDLEEYFLHPSMLDMAVNVITQSTGNGIFLPFSYESFKVFGPIECCLYSYVKRMSTSKNLETMSFNIELFNGREERIAEITNLTVKRVNQKATDVQKAPCYFIDYEMDAYNNRKPFYTKESVLVFCDQSRSSKGILNGLMDSGRRVIQVSIGKSYERVKEDVYTIRNLQEDYDRIFEELKVVHIGQIAHLLSASYSEENNHIEGLNNAIDMSVLSIFKISKSIINLQISDNIDLIALVDKVNLVTSEQTTVNAHFAPLFGMCKVINKEFSNLKCRVLDIDEFSDKATIVAEINAEYDNFYIAIRNNKKFLEVFKETQINEKNDFKSIIKENGTYVLTGGTGGLGIQFAKVLSKTKKVNIVLIGRKEWKEVVFDSIGFEEIRKFGTTVSYYSGDVADIHEMSKILKEVRQIYGRINGIIHMAGVAGNGYIVNKTLENFKEVLSPKVNGTLLLYRLTESDNLDFFVNFSSISSVIGYAGQSDYVAANSYLDSLSGYGKLKNQKVKTINWAPWKEYGMAVDYGLKDNGIFKMLSTHEAIDAFKRVMCSDEHNVIIGNLNIDSIVTAIDQIPFKLSEEISSMLESRTASGGRQPSQYKENVSVAIKGRAKANYSKSEAVLAKIWGRVLGTTNVDVYANFMEIGGDSILAVELLKEIEKEYPSLVSVSDVFSYSSIAEMAKFIDDKISPENKTKDKLAVKGKVMKLNNILDILDQLEKGSISINDAEEILK</sequence>
<dbReference type="InterPro" id="IPR006162">
    <property type="entry name" value="Ppantetheine_attach_site"/>
</dbReference>
<feature type="region of interest" description="C-terminal hotdog fold" evidence="6">
    <location>
        <begin position="790"/>
        <end position="933"/>
    </location>
</feature>
<dbReference type="Pfam" id="PF22621">
    <property type="entry name" value="CurL-like_PKS_C"/>
    <property type="match status" value="1"/>
</dbReference>
<dbReference type="Pfam" id="PF21394">
    <property type="entry name" value="Beta-ketacyl_N"/>
    <property type="match status" value="1"/>
</dbReference>
<evidence type="ECO:0000256" key="1">
    <source>
        <dbReference type="ARBA" id="ARBA00003299"/>
    </source>
</evidence>
<dbReference type="InterPro" id="IPR042104">
    <property type="entry name" value="PKS_dehydratase_sf"/>
</dbReference>
<keyword evidence="5" id="KW-0808">Transferase</keyword>
<dbReference type="RefSeq" id="WP_171630111.1">
    <property type="nucleotide sequence ID" value="NZ_WHNY01000030.1"/>
</dbReference>
<dbReference type="Proteomes" id="UP000653578">
    <property type="component" value="Unassembled WGS sequence"/>
</dbReference>
<evidence type="ECO:0000259" key="7">
    <source>
        <dbReference type="PROSITE" id="PS50075"/>
    </source>
</evidence>
<name>A0ABX1X7F2_9BACL</name>
<dbReference type="PROSITE" id="PS50075">
    <property type="entry name" value="CARRIER"/>
    <property type="match status" value="1"/>
</dbReference>
<evidence type="ECO:0000256" key="2">
    <source>
        <dbReference type="ARBA" id="ARBA00004789"/>
    </source>
</evidence>
<dbReference type="Gene3D" id="1.10.1200.10">
    <property type="entry name" value="ACP-like"/>
    <property type="match status" value="1"/>
</dbReference>
<dbReference type="PANTHER" id="PTHR43775">
    <property type="entry name" value="FATTY ACID SYNTHASE"/>
    <property type="match status" value="1"/>
</dbReference>
<dbReference type="EMBL" id="WHNY01000030">
    <property type="protein sequence ID" value="NOU64363.1"/>
    <property type="molecule type" value="Genomic_DNA"/>
</dbReference>
<dbReference type="InterPro" id="IPR013968">
    <property type="entry name" value="PKS_KR"/>
</dbReference>
<dbReference type="SMART" id="SM00823">
    <property type="entry name" value="PKS_PP"/>
    <property type="match status" value="1"/>
</dbReference>
<evidence type="ECO:0000313" key="11">
    <source>
        <dbReference type="Proteomes" id="UP000653578"/>
    </source>
</evidence>
<dbReference type="Gene3D" id="3.40.47.10">
    <property type="match status" value="1"/>
</dbReference>
<dbReference type="InterPro" id="IPR014030">
    <property type="entry name" value="Ketoacyl_synth_N"/>
</dbReference>
<protein>
    <submittedName>
        <fullName evidence="10">SDR family NAD(P)-dependent oxidoreductase</fullName>
    </submittedName>
</protein>
<dbReference type="CDD" id="cd08953">
    <property type="entry name" value="KR_2_SDR_x"/>
    <property type="match status" value="1"/>
</dbReference>
<gene>
    <name evidence="10" type="ORF">GC096_10015</name>
</gene>
<dbReference type="InterPro" id="IPR049490">
    <property type="entry name" value="C883_1060-like_KR_N"/>
</dbReference>
<dbReference type="InterPro" id="IPR036291">
    <property type="entry name" value="NAD(P)-bd_dom_sf"/>
</dbReference>
<evidence type="ECO:0000259" key="9">
    <source>
        <dbReference type="PROSITE" id="PS52019"/>
    </source>
</evidence>
<dbReference type="SUPFAM" id="SSF53901">
    <property type="entry name" value="Thiolase-like"/>
    <property type="match status" value="1"/>
</dbReference>
<dbReference type="PROSITE" id="PS52019">
    <property type="entry name" value="PKS_MFAS_DH"/>
    <property type="match status" value="1"/>
</dbReference>
<keyword evidence="3" id="KW-0596">Phosphopantetheine</keyword>
<dbReference type="InterPro" id="IPR014031">
    <property type="entry name" value="Ketoacyl_synth_C"/>
</dbReference>
<dbReference type="InterPro" id="IPR016039">
    <property type="entry name" value="Thiolase-like"/>
</dbReference>
<dbReference type="Pfam" id="PF14765">
    <property type="entry name" value="PS-DH"/>
    <property type="match status" value="1"/>
</dbReference>
<feature type="active site" description="Proton acceptor; for dehydratase activity" evidence="6">
    <location>
        <position position="683"/>
    </location>
</feature>
<comment type="pathway">
    <text evidence="2">Antibiotic biosynthesis; bacillaene biosynthesis.</text>
</comment>
<evidence type="ECO:0000256" key="5">
    <source>
        <dbReference type="ARBA" id="ARBA00022679"/>
    </source>
</evidence>
<dbReference type="PROSITE" id="PS52004">
    <property type="entry name" value="KS3_2"/>
    <property type="match status" value="1"/>
</dbReference>
<feature type="domain" description="Ketosynthase family 3 (KS3)" evidence="8">
    <location>
        <begin position="19"/>
        <end position="443"/>
    </location>
</feature>
<evidence type="ECO:0000259" key="8">
    <source>
        <dbReference type="PROSITE" id="PS52004"/>
    </source>
</evidence>
<dbReference type="InterPro" id="IPR057326">
    <property type="entry name" value="KR_dom"/>
</dbReference>
<feature type="active site" description="Proton donor; for dehydratase activity" evidence="6">
    <location>
        <position position="853"/>
    </location>
</feature>
<reference evidence="10 11" key="1">
    <citation type="submission" date="2019-10" db="EMBL/GenBank/DDBJ databases">
        <title>Description of Paenibacillus humi sp. nov.</title>
        <authorList>
            <person name="Carlier A."/>
            <person name="Qi S."/>
        </authorList>
    </citation>
    <scope>NUCLEOTIDE SEQUENCE [LARGE SCALE GENOMIC DNA]</scope>
    <source>
        <strain evidence="10 11">LMG 31461</strain>
    </source>
</reference>
<feature type="region of interest" description="N-terminal hotdog fold" evidence="6">
    <location>
        <begin position="652"/>
        <end position="775"/>
    </location>
</feature>
<dbReference type="Pfam" id="PF00550">
    <property type="entry name" value="PP-binding"/>
    <property type="match status" value="1"/>
</dbReference>
<keyword evidence="4" id="KW-0597">Phosphoprotein</keyword>
<accession>A0ABX1X7F2</accession>
<evidence type="ECO:0000313" key="10">
    <source>
        <dbReference type="EMBL" id="NOU64363.1"/>
    </source>
</evidence>
<organism evidence="10 11">
    <name type="scientific">Paenibacillus plantarum</name>
    <dbReference type="NCBI Taxonomy" id="2654975"/>
    <lineage>
        <taxon>Bacteria</taxon>
        <taxon>Bacillati</taxon>
        <taxon>Bacillota</taxon>
        <taxon>Bacilli</taxon>
        <taxon>Bacillales</taxon>
        <taxon>Paenibacillaceae</taxon>
        <taxon>Paenibacillus</taxon>
    </lineage>
</organism>
<dbReference type="SUPFAM" id="SSF47336">
    <property type="entry name" value="ACP-like"/>
    <property type="match status" value="1"/>
</dbReference>
<dbReference type="SMART" id="SM00822">
    <property type="entry name" value="PKS_KR"/>
    <property type="match status" value="1"/>
</dbReference>
<comment type="function">
    <text evidence="1">Involved in some intermediate steps for the synthesis of the antibiotic polyketide bacillaene which is involved in secondary metabolism.</text>
</comment>
<dbReference type="Gene3D" id="3.40.50.720">
    <property type="entry name" value="NAD(P)-binding Rossmann-like Domain"/>
    <property type="match status" value="1"/>
</dbReference>
<proteinExistence type="predicted"/>
<dbReference type="InterPro" id="IPR020806">
    <property type="entry name" value="PKS_PP-bd"/>
</dbReference>
<feature type="domain" description="Carrier" evidence="7">
    <location>
        <begin position="1446"/>
        <end position="1521"/>
    </location>
</feature>
<dbReference type="InterPro" id="IPR020841">
    <property type="entry name" value="PKS_Beta-ketoAc_synthase_dom"/>
</dbReference>
<evidence type="ECO:0000256" key="6">
    <source>
        <dbReference type="PROSITE-ProRule" id="PRU01363"/>
    </source>
</evidence>
<dbReference type="InterPro" id="IPR036736">
    <property type="entry name" value="ACP-like_sf"/>
</dbReference>
<dbReference type="SMART" id="SM00825">
    <property type="entry name" value="PKS_KS"/>
    <property type="match status" value="1"/>
</dbReference>
<dbReference type="Pfam" id="PF08659">
    <property type="entry name" value="KR"/>
    <property type="match status" value="1"/>
</dbReference>
<dbReference type="Pfam" id="PF21089">
    <property type="entry name" value="PKS_DH_N"/>
    <property type="match status" value="1"/>
</dbReference>
<dbReference type="InterPro" id="IPR049551">
    <property type="entry name" value="PKS_DH_C"/>
</dbReference>
<dbReference type="SUPFAM" id="SSF51735">
    <property type="entry name" value="NAD(P)-binding Rossmann-fold domains"/>
    <property type="match status" value="1"/>
</dbReference>
<dbReference type="Gene3D" id="3.10.129.110">
    <property type="entry name" value="Polyketide synthase dehydratase"/>
    <property type="match status" value="1"/>
</dbReference>
<evidence type="ECO:0000256" key="4">
    <source>
        <dbReference type="ARBA" id="ARBA00022553"/>
    </source>
</evidence>
<comment type="caution">
    <text evidence="10">The sequence shown here is derived from an EMBL/GenBank/DDBJ whole genome shotgun (WGS) entry which is preliminary data.</text>
</comment>
<dbReference type="Gene3D" id="1.10.1240.100">
    <property type="match status" value="1"/>
</dbReference>
<dbReference type="PROSITE" id="PS00012">
    <property type="entry name" value="PHOSPHOPANTETHEINE"/>
    <property type="match status" value="1"/>
</dbReference>
<feature type="domain" description="PKS/mFAS DH" evidence="9">
    <location>
        <begin position="652"/>
        <end position="933"/>
    </location>
</feature>
<dbReference type="Pfam" id="PF00109">
    <property type="entry name" value="ketoacyl-synt"/>
    <property type="match status" value="1"/>
</dbReference>
<dbReference type="Pfam" id="PF02801">
    <property type="entry name" value="Ketoacyl-synt_C"/>
    <property type="match status" value="1"/>
</dbReference>